<keyword evidence="10" id="KW-1185">Reference proteome</keyword>
<organism evidence="9 10">
    <name type="scientific">Fodinisporobacter ferrooxydans</name>
    <dbReference type="NCBI Taxonomy" id="2901836"/>
    <lineage>
        <taxon>Bacteria</taxon>
        <taxon>Bacillati</taxon>
        <taxon>Bacillota</taxon>
        <taxon>Bacilli</taxon>
        <taxon>Bacillales</taxon>
        <taxon>Alicyclobacillaceae</taxon>
        <taxon>Fodinisporobacter</taxon>
    </lineage>
</organism>
<comment type="similarity">
    <text evidence="7">Belongs to the RnpA family.</text>
</comment>
<keyword evidence="3 7" id="KW-0540">Nuclease</keyword>
<evidence type="ECO:0000256" key="2">
    <source>
        <dbReference type="ARBA" id="ARBA00022694"/>
    </source>
</evidence>
<sequence>MRSQHKLRKNEQFQEVFKHGRSFANRFLVVYFKPQELPSEFHIGFSVSKKVGKAVVRNRVKRLLKAAIADISEQIDSRFDIVIIARPRVVELEFEEVKKNLIHAFSNAGLFRT</sequence>
<dbReference type="Pfam" id="PF00825">
    <property type="entry name" value="Ribonuclease_P"/>
    <property type="match status" value="1"/>
</dbReference>
<dbReference type="HAMAP" id="MF_00227">
    <property type="entry name" value="RNase_P"/>
    <property type="match status" value="1"/>
</dbReference>
<name>A0ABY4CV46_9BACL</name>
<dbReference type="InterPro" id="IPR014721">
    <property type="entry name" value="Ribsml_uS5_D2-typ_fold_subgr"/>
</dbReference>
<dbReference type="RefSeq" id="WP_347438443.1">
    <property type="nucleotide sequence ID" value="NZ_CP089291.1"/>
</dbReference>
<dbReference type="InterPro" id="IPR020539">
    <property type="entry name" value="RNase_P_CS"/>
</dbReference>
<evidence type="ECO:0000256" key="8">
    <source>
        <dbReference type="NCBIfam" id="TIGR00188"/>
    </source>
</evidence>
<dbReference type="PANTHER" id="PTHR33992:SF1">
    <property type="entry name" value="RIBONUCLEASE P PROTEIN COMPONENT"/>
    <property type="match status" value="1"/>
</dbReference>
<comment type="subunit">
    <text evidence="7">Consists of a catalytic RNA component (M1 or rnpB) and a protein subunit.</text>
</comment>
<dbReference type="Proteomes" id="UP000830167">
    <property type="component" value="Chromosome"/>
</dbReference>
<dbReference type="GO" id="GO:0004526">
    <property type="term" value="F:ribonuclease P activity"/>
    <property type="evidence" value="ECO:0007669"/>
    <property type="project" value="UniProtKB-EC"/>
</dbReference>
<dbReference type="PROSITE" id="PS00648">
    <property type="entry name" value="RIBONUCLEASE_P"/>
    <property type="match status" value="1"/>
</dbReference>
<comment type="catalytic activity">
    <reaction evidence="7">
        <text>Endonucleolytic cleavage of RNA, removing 5'-extranucleotides from tRNA precursor.</text>
        <dbReference type="EC" id="3.1.26.5"/>
    </reaction>
</comment>
<keyword evidence="2 7" id="KW-0819">tRNA processing</keyword>
<comment type="function">
    <text evidence="1 7">RNaseP catalyzes the removal of the 5'-leader sequence from pre-tRNA to produce the mature 5'-terminus. It can also cleave other RNA substrates such as 4.5S RNA. The protein component plays an auxiliary but essential role in vivo by binding to the 5'-leader sequence and broadening the substrate specificity of the ribozyme.</text>
</comment>
<keyword evidence="6 7" id="KW-0694">RNA-binding</keyword>
<keyword evidence="5 7" id="KW-0378">Hydrolase</keyword>
<dbReference type="EMBL" id="CP089291">
    <property type="protein sequence ID" value="UOF91755.1"/>
    <property type="molecule type" value="Genomic_DNA"/>
</dbReference>
<accession>A0ABY4CV46</accession>
<protein>
    <recommendedName>
        <fullName evidence="7 8">Ribonuclease P protein component</fullName>
        <shortName evidence="7">RNase P protein</shortName>
        <shortName evidence="7">RNaseP protein</shortName>
        <ecNumber evidence="7 8">3.1.26.5</ecNumber>
    </recommendedName>
    <alternativeName>
        <fullName evidence="7">Protein C5</fullName>
    </alternativeName>
</protein>
<dbReference type="NCBIfam" id="TIGR00188">
    <property type="entry name" value="rnpA"/>
    <property type="match status" value="1"/>
</dbReference>
<dbReference type="PANTHER" id="PTHR33992">
    <property type="entry name" value="RIBONUCLEASE P PROTEIN COMPONENT"/>
    <property type="match status" value="1"/>
</dbReference>
<reference evidence="9" key="1">
    <citation type="submission" date="2021-12" db="EMBL/GenBank/DDBJ databases">
        <title>Alicyclobacillaceae gen. nov., sp. nov., isolated from chalcocite enrichment system.</title>
        <authorList>
            <person name="Jiang Z."/>
        </authorList>
    </citation>
    <scope>NUCLEOTIDE SEQUENCE</scope>
    <source>
        <strain evidence="9">MYW30-H2</strain>
    </source>
</reference>
<evidence type="ECO:0000313" key="10">
    <source>
        <dbReference type="Proteomes" id="UP000830167"/>
    </source>
</evidence>
<dbReference type="SUPFAM" id="SSF54211">
    <property type="entry name" value="Ribosomal protein S5 domain 2-like"/>
    <property type="match status" value="1"/>
</dbReference>
<proteinExistence type="inferred from homology"/>
<evidence type="ECO:0000256" key="1">
    <source>
        <dbReference type="ARBA" id="ARBA00002663"/>
    </source>
</evidence>
<dbReference type="InterPro" id="IPR020568">
    <property type="entry name" value="Ribosomal_Su5_D2-typ_SF"/>
</dbReference>
<evidence type="ECO:0000256" key="5">
    <source>
        <dbReference type="ARBA" id="ARBA00022801"/>
    </source>
</evidence>
<gene>
    <name evidence="7 9" type="primary">rnpA</name>
    <name evidence="9" type="ORF">LSG31_05765</name>
</gene>
<dbReference type="Gene3D" id="3.30.230.10">
    <property type="match status" value="1"/>
</dbReference>
<dbReference type="InterPro" id="IPR000100">
    <property type="entry name" value="RNase_P"/>
</dbReference>
<evidence type="ECO:0000256" key="7">
    <source>
        <dbReference type="HAMAP-Rule" id="MF_00227"/>
    </source>
</evidence>
<evidence type="ECO:0000256" key="6">
    <source>
        <dbReference type="ARBA" id="ARBA00022884"/>
    </source>
</evidence>
<dbReference type="EC" id="3.1.26.5" evidence="7 8"/>
<evidence type="ECO:0000256" key="4">
    <source>
        <dbReference type="ARBA" id="ARBA00022759"/>
    </source>
</evidence>
<keyword evidence="4 7" id="KW-0255">Endonuclease</keyword>
<evidence type="ECO:0000313" key="9">
    <source>
        <dbReference type="EMBL" id="UOF91755.1"/>
    </source>
</evidence>
<evidence type="ECO:0000256" key="3">
    <source>
        <dbReference type="ARBA" id="ARBA00022722"/>
    </source>
</evidence>